<keyword evidence="2 3" id="KW-0808">Transferase</keyword>
<dbReference type="RefSeq" id="WP_098523706.1">
    <property type="nucleotide sequence ID" value="NZ_NUYJ01000136.1"/>
</dbReference>
<dbReference type="InterPro" id="IPR014031">
    <property type="entry name" value="Ketoacyl_synth_C"/>
</dbReference>
<dbReference type="PANTHER" id="PTHR11712">
    <property type="entry name" value="POLYKETIDE SYNTHASE-RELATED"/>
    <property type="match status" value="1"/>
</dbReference>
<dbReference type="CDD" id="cd00834">
    <property type="entry name" value="KAS_I_II"/>
    <property type="match status" value="1"/>
</dbReference>
<name>A0AA44TCX8_BACCE</name>
<dbReference type="Gene3D" id="3.40.47.10">
    <property type="match status" value="1"/>
</dbReference>
<evidence type="ECO:0000313" key="5">
    <source>
        <dbReference type="EMBL" id="PFR92618.1"/>
    </source>
</evidence>
<dbReference type="InterPro" id="IPR000794">
    <property type="entry name" value="Beta-ketoacyl_synthase"/>
</dbReference>
<dbReference type="InterPro" id="IPR014030">
    <property type="entry name" value="Ketoacyl_synth_N"/>
</dbReference>
<accession>A0AA44TCX8</accession>
<dbReference type="Pfam" id="PF02801">
    <property type="entry name" value="Ketoacyl-synt_C"/>
    <property type="match status" value="1"/>
</dbReference>
<protein>
    <submittedName>
        <fullName evidence="5">Beta-ketoacyl synthase</fullName>
    </submittedName>
</protein>
<evidence type="ECO:0000256" key="3">
    <source>
        <dbReference type="RuleBase" id="RU003694"/>
    </source>
</evidence>
<dbReference type="Proteomes" id="UP000226357">
    <property type="component" value="Unassembled WGS sequence"/>
</dbReference>
<reference evidence="5 6" key="1">
    <citation type="submission" date="2017-09" db="EMBL/GenBank/DDBJ databases">
        <title>Large-scale bioinformatics analysis of Bacillus genomes uncovers conserved roles of natural products in bacterial physiology.</title>
        <authorList>
            <consortium name="Agbiome Team Llc"/>
            <person name="Bleich R.M."/>
            <person name="Grubbs K.J."/>
            <person name="Santa Maria K.C."/>
            <person name="Allen S.E."/>
            <person name="Farag S."/>
            <person name="Shank E.A."/>
            <person name="Bowers A."/>
        </authorList>
    </citation>
    <scope>NUCLEOTIDE SEQUENCE [LARGE SCALE GENOMIC DNA]</scope>
    <source>
        <strain evidence="5 6">AFS067272</strain>
    </source>
</reference>
<proteinExistence type="inferred from homology"/>
<evidence type="ECO:0000256" key="2">
    <source>
        <dbReference type="ARBA" id="ARBA00022679"/>
    </source>
</evidence>
<sequence length="383" mass="41062">MVYITGVGAITSIGTNINEIWHGLLHGVHGVKHITLFDTSKHTNKNACEITNLMNFISPGLSNFGRATSMFIVALEDAIYDAGLSIEDLKKYRVGLAIGTTMGEIEPFESNYHHSLKGGPHVIADQIYKKYQLSGPKWTLTNACAAGNFAIARAIEDINLGRADIVIAGGVDALSWAAFTGFSSLRAMSPDLCRPFDQDRKGIILGEGAGVLIIESDKHFQKRTSKPAKAKLLGYGINSDAHHITQPDPNAIGAIKAMEDALKMGNTDKKHIKYVNAHGTGTQANDLMESKAINSLFNNTVKTSSIKGNIGHTLGAASAIEAVICTKILETKFIPATLNLKNKDINCDIDVVAEKAVHLDSDYILSNAFAFGGVNSSILLGTI</sequence>
<dbReference type="SUPFAM" id="SSF53901">
    <property type="entry name" value="Thiolase-like"/>
    <property type="match status" value="2"/>
</dbReference>
<feature type="domain" description="Ketosynthase family 3 (KS3)" evidence="4">
    <location>
        <begin position="1"/>
        <end position="382"/>
    </location>
</feature>
<dbReference type="GO" id="GO:0006633">
    <property type="term" value="P:fatty acid biosynthetic process"/>
    <property type="evidence" value="ECO:0007669"/>
    <property type="project" value="TreeGrafter"/>
</dbReference>
<gene>
    <name evidence="5" type="ORF">COK38_22330</name>
</gene>
<dbReference type="PROSITE" id="PS52004">
    <property type="entry name" value="KS3_2"/>
    <property type="match status" value="1"/>
</dbReference>
<organism evidence="5 6">
    <name type="scientific">Bacillus cereus</name>
    <dbReference type="NCBI Taxonomy" id="1396"/>
    <lineage>
        <taxon>Bacteria</taxon>
        <taxon>Bacillati</taxon>
        <taxon>Bacillota</taxon>
        <taxon>Bacilli</taxon>
        <taxon>Bacillales</taxon>
        <taxon>Bacillaceae</taxon>
        <taxon>Bacillus</taxon>
        <taxon>Bacillus cereus group</taxon>
    </lineage>
</organism>
<comment type="similarity">
    <text evidence="1 3">Belongs to the thiolase-like superfamily. Beta-ketoacyl-ACP synthases family.</text>
</comment>
<dbReference type="InterPro" id="IPR016039">
    <property type="entry name" value="Thiolase-like"/>
</dbReference>
<dbReference type="EMBL" id="NVBO01000276">
    <property type="protein sequence ID" value="PFR92618.1"/>
    <property type="molecule type" value="Genomic_DNA"/>
</dbReference>
<dbReference type="GO" id="GO:0005829">
    <property type="term" value="C:cytosol"/>
    <property type="evidence" value="ECO:0007669"/>
    <property type="project" value="TreeGrafter"/>
</dbReference>
<evidence type="ECO:0000313" key="6">
    <source>
        <dbReference type="Proteomes" id="UP000226357"/>
    </source>
</evidence>
<evidence type="ECO:0000259" key="4">
    <source>
        <dbReference type="PROSITE" id="PS52004"/>
    </source>
</evidence>
<dbReference type="SMART" id="SM00825">
    <property type="entry name" value="PKS_KS"/>
    <property type="match status" value="1"/>
</dbReference>
<dbReference type="AlphaFoldDB" id="A0AA44TCX8"/>
<comment type="caution">
    <text evidence="5">The sequence shown here is derived from an EMBL/GenBank/DDBJ whole genome shotgun (WGS) entry which is preliminary data.</text>
</comment>
<dbReference type="PANTHER" id="PTHR11712:SF336">
    <property type="entry name" value="3-OXOACYL-[ACYL-CARRIER-PROTEIN] SYNTHASE, MITOCHONDRIAL"/>
    <property type="match status" value="1"/>
</dbReference>
<dbReference type="GO" id="GO:0004315">
    <property type="term" value="F:3-oxoacyl-[acyl-carrier-protein] synthase activity"/>
    <property type="evidence" value="ECO:0007669"/>
    <property type="project" value="TreeGrafter"/>
</dbReference>
<dbReference type="InterPro" id="IPR020841">
    <property type="entry name" value="PKS_Beta-ketoAc_synthase_dom"/>
</dbReference>
<evidence type="ECO:0000256" key="1">
    <source>
        <dbReference type="ARBA" id="ARBA00008467"/>
    </source>
</evidence>
<dbReference type="Pfam" id="PF00109">
    <property type="entry name" value="ketoacyl-synt"/>
    <property type="match status" value="1"/>
</dbReference>